<dbReference type="InterPro" id="IPR039697">
    <property type="entry name" value="Alcohol_dehydrogenase_Fe"/>
</dbReference>
<dbReference type="FunFam" id="1.20.1090.10:FF:000001">
    <property type="entry name" value="Aldehyde-alcohol dehydrogenase"/>
    <property type="match status" value="1"/>
</dbReference>
<evidence type="ECO:0000313" key="6">
    <source>
        <dbReference type="EMBL" id="SVA44918.1"/>
    </source>
</evidence>
<dbReference type="EMBL" id="UINC01010064">
    <property type="protein sequence ID" value="SVA44918.1"/>
    <property type="molecule type" value="Genomic_DNA"/>
</dbReference>
<dbReference type="PANTHER" id="PTHR11496">
    <property type="entry name" value="ALCOHOL DEHYDROGENASE"/>
    <property type="match status" value="1"/>
</dbReference>
<feature type="domain" description="Fe-containing alcohol dehydrogenase-like C-terminal" evidence="5">
    <location>
        <begin position="207"/>
        <end position="394"/>
    </location>
</feature>
<dbReference type="Pfam" id="PF00465">
    <property type="entry name" value="Fe-ADH"/>
    <property type="match status" value="1"/>
</dbReference>
<comment type="similarity">
    <text evidence="1">Belongs to the iron-containing alcohol dehydrogenase family.</text>
</comment>
<dbReference type="InterPro" id="IPR018211">
    <property type="entry name" value="ADH_Fe_CS"/>
</dbReference>
<dbReference type="GO" id="GO:0046872">
    <property type="term" value="F:metal ion binding"/>
    <property type="evidence" value="ECO:0007669"/>
    <property type="project" value="InterPro"/>
</dbReference>
<dbReference type="SUPFAM" id="SSF56796">
    <property type="entry name" value="Dehydroquinate synthase-like"/>
    <property type="match status" value="1"/>
</dbReference>
<protein>
    <submittedName>
        <fullName evidence="6">Uncharacterized protein</fullName>
    </submittedName>
</protein>
<accession>A0A381VYT0</accession>
<dbReference type="GO" id="GO:0004022">
    <property type="term" value="F:alcohol dehydrogenase (NAD+) activity"/>
    <property type="evidence" value="ECO:0007669"/>
    <property type="project" value="TreeGrafter"/>
</dbReference>
<evidence type="ECO:0000259" key="5">
    <source>
        <dbReference type="Pfam" id="PF25137"/>
    </source>
</evidence>
<dbReference type="AlphaFoldDB" id="A0A381VYT0"/>
<dbReference type="FunFam" id="3.40.50.1970:FF:000003">
    <property type="entry name" value="Alcohol dehydrogenase, iron-containing"/>
    <property type="match status" value="1"/>
</dbReference>
<dbReference type="CDD" id="cd14861">
    <property type="entry name" value="Fe-ADH-like"/>
    <property type="match status" value="1"/>
</dbReference>
<proteinExistence type="inferred from homology"/>
<evidence type="ECO:0000259" key="4">
    <source>
        <dbReference type="Pfam" id="PF00465"/>
    </source>
</evidence>
<sequence>MTTNKENWGYPNTVWFGNGRIRDLAKACKHLNIKKPLLVTDKDLAKNEMILNAVESNKKDSITTEIFSDLKGNPLGSHVENGVEKFKNGNHDGIIAFGGGSSLDVGKSIALQESLKRPLWDFTDGGSFWKENNYGKSMAVNRIDNPDNIKPIIAIPTTAGTGSETSRAAAIINDKTNVKKIVFHPRMLPTLTILDPQLTLGLPPFLTAATGMDALAHNLEAYCASSYHPMADGIALEGMWLIKKWLTIAVNEGENLEARGNMLTASSMGAAAFQKGLGAIHSLSHPVNSVFNIHHGLSNAIFMPYVLTFNRSEIENKIVKLSEYLELKNASFNSFIDWVLDLRDKIKIPHKLSECAKITDKDIEKLSSMALNDPCTPENPKKTTLNDMKIMYQHSIEGKLFN</sequence>
<dbReference type="Pfam" id="PF25137">
    <property type="entry name" value="ADH_Fe_C"/>
    <property type="match status" value="1"/>
</dbReference>
<dbReference type="Gene3D" id="1.20.1090.10">
    <property type="entry name" value="Dehydroquinate synthase-like - alpha domain"/>
    <property type="match status" value="1"/>
</dbReference>
<dbReference type="InterPro" id="IPR001670">
    <property type="entry name" value="ADH_Fe/GldA"/>
</dbReference>
<dbReference type="PROSITE" id="PS00913">
    <property type="entry name" value="ADH_IRON_1"/>
    <property type="match status" value="1"/>
</dbReference>
<dbReference type="InterPro" id="IPR056798">
    <property type="entry name" value="ADH_Fe_C"/>
</dbReference>
<name>A0A381VYT0_9ZZZZ</name>
<gene>
    <name evidence="6" type="ORF">METZ01_LOCUS97772</name>
</gene>
<dbReference type="Gene3D" id="3.40.50.1970">
    <property type="match status" value="1"/>
</dbReference>
<evidence type="ECO:0000256" key="1">
    <source>
        <dbReference type="ARBA" id="ARBA00007358"/>
    </source>
</evidence>
<evidence type="ECO:0000256" key="3">
    <source>
        <dbReference type="ARBA" id="ARBA00023027"/>
    </source>
</evidence>
<evidence type="ECO:0000256" key="2">
    <source>
        <dbReference type="ARBA" id="ARBA00023002"/>
    </source>
</evidence>
<keyword evidence="2" id="KW-0560">Oxidoreductase</keyword>
<dbReference type="PANTHER" id="PTHR11496:SF102">
    <property type="entry name" value="ALCOHOL DEHYDROGENASE 4"/>
    <property type="match status" value="1"/>
</dbReference>
<organism evidence="6">
    <name type="scientific">marine metagenome</name>
    <dbReference type="NCBI Taxonomy" id="408172"/>
    <lineage>
        <taxon>unclassified sequences</taxon>
        <taxon>metagenomes</taxon>
        <taxon>ecological metagenomes</taxon>
    </lineage>
</organism>
<keyword evidence="3" id="KW-0520">NAD</keyword>
<feature type="domain" description="Alcohol dehydrogenase iron-type/glycerol dehydrogenase GldA" evidence="4">
    <location>
        <begin position="11"/>
        <end position="196"/>
    </location>
</feature>
<reference evidence="6" key="1">
    <citation type="submission" date="2018-05" db="EMBL/GenBank/DDBJ databases">
        <authorList>
            <person name="Lanie J.A."/>
            <person name="Ng W.-L."/>
            <person name="Kazmierczak K.M."/>
            <person name="Andrzejewski T.M."/>
            <person name="Davidsen T.M."/>
            <person name="Wayne K.J."/>
            <person name="Tettelin H."/>
            <person name="Glass J.I."/>
            <person name="Rusch D."/>
            <person name="Podicherti R."/>
            <person name="Tsui H.-C.T."/>
            <person name="Winkler M.E."/>
        </authorList>
    </citation>
    <scope>NUCLEOTIDE SEQUENCE</scope>
</reference>